<dbReference type="GO" id="GO:0016020">
    <property type="term" value="C:membrane"/>
    <property type="evidence" value="ECO:0007669"/>
    <property type="project" value="UniProtKB-SubCell"/>
</dbReference>
<comment type="caution">
    <text evidence="7">The sequence shown here is derived from an EMBL/GenBank/DDBJ whole genome shotgun (WGS) entry which is preliminary data.</text>
</comment>
<evidence type="ECO:0000256" key="3">
    <source>
        <dbReference type="ARBA" id="ARBA00022989"/>
    </source>
</evidence>
<dbReference type="PANTHER" id="PTHR11662:SF399">
    <property type="entry name" value="FI19708P1-RELATED"/>
    <property type="match status" value="1"/>
</dbReference>
<evidence type="ECO:0000313" key="7">
    <source>
        <dbReference type="EMBL" id="GFR33901.1"/>
    </source>
</evidence>
<dbReference type="Gene3D" id="1.20.1250.20">
    <property type="entry name" value="MFS general substrate transporter like domains"/>
    <property type="match status" value="1"/>
</dbReference>
<dbReference type="OrthoDB" id="6420200at2759"/>
<accession>A0A8X6I1C6</accession>
<dbReference type="GO" id="GO:0006820">
    <property type="term" value="P:monoatomic anion transport"/>
    <property type="evidence" value="ECO:0007669"/>
    <property type="project" value="TreeGrafter"/>
</dbReference>
<evidence type="ECO:0000256" key="1">
    <source>
        <dbReference type="ARBA" id="ARBA00004141"/>
    </source>
</evidence>
<feature type="transmembrane region" description="Helical" evidence="5">
    <location>
        <begin position="173"/>
        <end position="195"/>
    </location>
</feature>
<dbReference type="Pfam" id="PF07690">
    <property type="entry name" value="MFS_1"/>
    <property type="match status" value="1"/>
</dbReference>
<name>A0A8X6I1C6_TRICU</name>
<keyword evidence="8" id="KW-1185">Reference proteome</keyword>
<dbReference type="InterPro" id="IPR050382">
    <property type="entry name" value="MFS_Na/Anion_cotransporter"/>
</dbReference>
<feature type="transmembrane region" description="Helical" evidence="5">
    <location>
        <begin position="44"/>
        <end position="69"/>
    </location>
</feature>
<feature type="transmembrane region" description="Helical" evidence="5">
    <location>
        <begin position="207"/>
        <end position="230"/>
    </location>
</feature>
<reference evidence="7" key="1">
    <citation type="submission" date="2020-07" db="EMBL/GenBank/DDBJ databases">
        <title>Multicomponent nature underlies the extraordinary mechanical properties of spider dragline silk.</title>
        <authorList>
            <person name="Kono N."/>
            <person name="Nakamura H."/>
            <person name="Mori M."/>
            <person name="Yoshida Y."/>
            <person name="Ohtoshi R."/>
            <person name="Malay A.D."/>
            <person name="Moran D.A.P."/>
            <person name="Tomita M."/>
            <person name="Numata K."/>
            <person name="Arakawa K."/>
        </authorList>
    </citation>
    <scope>NUCLEOTIDE SEQUENCE</scope>
</reference>
<dbReference type="SUPFAM" id="SSF103473">
    <property type="entry name" value="MFS general substrate transporter"/>
    <property type="match status" value="1"/>
</dbReference>
<feature type="non-terminal residue" evidence="7">
    <location>
        <position position="1"/>
    </location>
</feature>
<feature type="transmembrane region" description="Helical" evidence="5">
    <location>
        <begin position="242"/>
        <end position="261"/>
    </location>
</feature>
<evidence type="ECO:0000259" key="6">
    <source>
        <dbReference type="PROSITE" id="PS50850"/>
    </source>
</evidence>
<proteinExistence type="predicted"/>
<dbReference type="InterPro" id="IPR036259">
    <property type="entry name" value="MFS_trans_sf"/>
</dbReference>
<dbReference type="GO" id="GO:0022857">
    <property type="term" value="F:transmembrane transporter activity"/>
    <property type="evidence" value="ECO:0007669"/>
    <property type="project" value="InterPro"/>
</dbReference>
<organism evidence="7 8">
    <name type="scientific">Trichonephila clavata</name>
    <name type="common">Joro spider</name>
    <name type="synonym">Nephila clavata</name>
    <dbReference type="NCBI Taxonomy" id="2740835"/>
    <lineage>
        <taxon>Eukaryota</taxon>
        <taxon>Metazoa</taxon>
        <taxon>Ecdysozoa</taxon>
        <taxon>Arthropoda</taxon>
        <taxon>Chelicerata</taxon>
        <taxon>Arachnida</taxon>
        <taxon>Araneae</taxon>
        <taxon>Araneomorphae</taxon>
        <taxon>Entelegynae</taxon>
        <taxon>Araneoidea</taxon>
        <taxon>Nephilidae</taxon>
        <taxon>Trichonephila</taxon>
    </lineage>
</organism>
<protein>
    <submittedName>
        <fullName evidence="7">Putative inorganic phosphate cotransporter</fullName>
    </submittedName>
</protein>
<dbReference type="FunFam" id="1.20.1250.20:FF:000423">
    <property type="entry name" value="Putative inorganic phosphate cotransporter-like Protein"/>
    <property type="match status" value="1"/>
</dbReference>
<dbReference type="EMBL" id="BMAO01009874">
    <property type="protein sequence ID" value="GFR33901.1"/>
    <property type="molecule type" value="Genomic_DNA"/>
</dbReference>
<evidence type="ECO:0000256" key="4">
    <source>
        <dbReference type="ARBA" id="ARBA00023136"/>
    </source>
</evidence>
<dbReference type="Proteomes" id="UP000887116">
    <property type="component" value="Unassembled WGS sequence"/>
</dbReference>
<dbReference type="PANTHER" id="PTHR11662">
    <property type="entry name" value="SOLUTE CARRIER FAMILY 17"/>
    <property type="match status" value="1"/>
</dbReference>
<keyword evidence="3 5" id="KW-1133">Transmembrane helix</keyword>
<dbReference type="AlphaFoldDB" id="A0A8X6I1C6"/>
<evidence type="ECO:0000256" key="2">
    <source>
        <dbReference type="ARBA" id="ARBA00022692"/>
    </source>
</evidence>
<sequence>MDKESMKNLVSEVEFTISENEHKFSNDNSNYFDQYCSVGVPKRFIFSIIGFLASTLAISLATNLSIVIVTMADRSNETIVHHNASNECHSRNISLNLQTPEKVTLVRHGEFDWSPEIEGVAIGAVYYGQLLGYMPGGRMAEVYGGKRTLMIFLFLASFFTIVTPFAARFSVYIFIACRFFIGVGTAPVIPVLFYMISRWIPESERSFNASFILAGYGVGTFISFLSSGLLCAIDFMGGWPSVFYVGGFGGFSWCLLCYLFIYETPEEHPSITKKELLYISEELGKIEHKQIKKIPWKSVLTSVPFWSLALGYFGQFWILGFFCTVQTLYMGTILNLDSIT</sequence>
<keyword evidence="2 5" id="KW-0812">Transmembrane</keyword>
<evidence type="ECO:0000256" key="5">
    <source>
        <dbReference type="SAM" id="Phobius"/>
    </source>
</evidence>
<feature type="transmembrane region" description="Helical" evidence="5">
    <location>
        <begin position="148"/>
        <end position="167"/>
    </location>
</feature>
<feature type="domain" description="Major facilitator superfamily (MFS) profile" evidence="6">
    <location>
        <begin position="43"/>
        <end position="340"/>
    </location>
</feature>
<keyword evidence="4 5" id="KW-0472">Membrane</keyword>
<comment type="subcellular location">
    <subcellularLocation>
        <location evidence="1">Membrane</location>
        <topology evidence="1">Multi-pass membrane protein</topology>
    </subcellularLocation>
</comment>
<dbReference type="PROSITE" id="PS50850">
    <property type="entry name" value="MFS"/>
    <property type="match status" value="1"/>
</dbReference>
<evidence type="ECO:0000313" key="8">
    <source>
        <dbReference type="Proteomes" id="UP000887116"/>
    </source>
</evidence>
<gene>
    <name evidence="7" type="primary">X975_03858</name>
    <name evidence="7" type="ORF">TNCT_7961</name>
</gene>
<dbReference type="InterPro" id="IPR011701">
    <property type="entry name" value="MFS"/>
</dbReference>
<dbReference type="InterPro" id="IPR020846">
    <property type="entry name" value="MFS_dom"/>
</dbReference>